<evidence type="ECO:0000313" key="2">
    <source>
        <dbReference type="Proteomes" id="UP000663720"/>
    </source>
</evidence>
<reference evidence="1" key="1">
    <citation type="journal article" date="2021" name="Microb. Physiol.">
        <title>Proteogenomic Insights into the Physiology of Marine, Sulfate-Reducing, Filamentous Desulfonema limicola and Desulfonema magnum.</title>
        <authorList>
            <person name="Schnaars V."/>
            <person name="Wohlbrand L."/>
            <person name="Scheve S."/>
            <person name="Hinrichs C."/>
            <person name="Reinhardt R."/>
            <person name="Rabus R."/>
        </authorList>
    </citation>
    <scope>NUCLEOTIDE SEQUENCE</scope>
    <source>
        <strain evidence="1">5ac10</strain>
    </source>
</reference>
<dbReference type="KEGG" id="dli:dnl_64320"/>
<dbReference type="RefSeq" id="WP_207689769.1">
    <property type="nucleotide sequence ID" value="NZ_CP061799.1"/>
</dbReference>
<gene>
    <name evidence="1" type="ORF">dnl_64320</name>
</gene>
<dbReference type="EMBL" id="CP061799">
    <property type="protein sequence ID" value="QTA84001.1"/>
    <property type="molecule type" value="Genomic_DNA"/>
</dbReference>
<organism evidence="1 2">
    <name type="scientific">Desulfonema limicola</name>
    <dbReference type="NCBI Taxonomy" id="45656"/>
    <lineage>
        <taxon>Bacteria</taxon>
        <taxon>Pseudomonadati</taxon>
        <taxon>Thermodesulfobacteriota</taxon>
        <taxon>Desulfobacteria</taxon>
        <taxon>Desulfobacterales</taxon>
        <taxon>Desulfococcaceae</taxon>
        <taxon>Desulfonema</taxon>
    </lineage>
</organism>
<name>A0A975BEK3_9BACT</name>
<dbReference type="Proteomes" id="UP000663720">
    <property type="component" value="Chromosome"/>
</dbReference>
<evidence type="ECO:0000313" key="1">
    <source>
        <dbReference type="EMBL" id="QTA84001.1"/>
    </source>
</evidence>
<sequence>MSIDLFEYENEAFWDENREIIIEDFTSEKLESYYQENKLLVKPSFGALNRAKKFINSDYSDYTVAFIFASISIEVGWKSALIKPTVYGLVHTESFASLIMDLIMAHHYYEKFQKIFFAILNKYGDIDLTCYKRNDSNKPLWEEIKIIQKKRNDVVHKAENVNKSDAELAISVASEILEKIIPKFLNCLDLKLDENTKMLTRIMR</sequence>
<protein>
    <submittedName>
        <fullName evidence="1">Uncharacterized protein</fullName>
    </submittedName>
</protein>
<keyword evidence="2" id="KW-1185">Reference proteome</keyword>
<dbReference type="AlphaFoldDB" id="A0A975BEK3"/>
<proteinExistence type="predicted"/>
<accession>A0A975BEK3</accession>